<sequence>MPLITEDMKQRLLNKTAEPESEPELEQVPALDDMTERELLAKSKEYAAETIEEYDMPISMGDFELKISNRMSRSHGNCRKRGNDITINLSSKAYQNHGWENTQHVIRHELIHAVQAVVHDEMSHGRTFKKWSGKMDVDIRADDPAGDAKYYVVCPNCLRSWPRHRMCKLVKEADNRTCQCGQSGLEVRDEPPE</sequence>
<dbReference type="Pfam" id="PF10263">
    <property type="entry name" value="SprT-like"/>
    <property type="match status" value="1"/>
</dbReference>
<dbReference type="EMBL" id="JBHTAX010000001">
    <property type="protein sequence ID" value="MFC7191890.1"/>
    <property type="molecule type" value="Genomic_DNA"/>
</dbReference>
<dbReference type="SMART" id="SM00731">
    <property type="entry name" value="SprT"/>
    <property type="match status" value="1"/>
</dbReference>
<dbReference type="InterPro" id="IPR006640">
    <property type="entry name" value="SprT-like_domain"/>
</dbReference>
<accession>A0ABD5YWK9</accession>
<protein>
    <submittedName>
        <fullName evidence="2">SprT-like domain-containing protein</fullName>
    </submittedName>
</protein>
<evidence type="ECO:0000313" key="3">
    <source>
        <dbReference type="EMBL" id="MFC7191955.1"/>
    </source>
</evidence>
<feature type="domain" description="SprT-like" evidence="1">
    <location>
        <begin position="44"/>
        <end position="187"/>
    </location>
</feature>
<proteinExistence type="predicted"/>
<dbReference type="GeneID" id="76201679"/>
<dbReference type="Gene3D" id="3.30.2010.10">
    <property type="entry name" value="Metalloproteases ('zincins'), catalytic domain"/>
    <property type="match status" value="1"/>
</dbReference>
<evidence type="ECO:0000259" key="1">
    <source>
        <dbReference type="SMART" id="SM00731"/>
    </source>
</evidence>
<dbReference type="EMBL" id="JBHTAX010000002">
    <property type="protein sequence ID" value="MFC7191955.1"/>
    <property type="molecule type" value="Genomic_DNA"/>
</dbReference>
<comment type="caution">
    <text evidence="2">The sequence shown here is derived from an EMBL/GenBank/DDBJ whole genome shotgun (WGS) entry which is preliminary data.</text>
</comment>
<organism evidence="2 4">
    <name type="scientific">Halocatena marina</name>
    <dbReference type="NCBI Taxonomy" id="2934937"/>
    <lineage>
        <taxon>Archaea</taxon>
        <taxon>Methanobacteriati</taxon>
        <taxon>Methanobacteriota</taxon>
        <taxon>Stenosarchaea group</taxon>
        <taxon>Halobacteria</taxon>
        <taxon>Halobacteriales</taxon>
        <taxon>Natronomonadaceae</taxon>
        <taxon>Halocatena</taxon>
    </lineage>
</organism>
<gene>
    <name evidence="2" type="ORF">ACFQL7_20270</name>
    <name evidence="3" type="ORF">ACFQL7_20610</name>
</gene>
<evidence type="ECO:0000313" key="4">
    <source>
        <dbReference type="Proteomes" id="UP001596417"/>
    </source>
</evidence>
<name>A0ABD5YWK9_9EURY</name>
<evidence type="ECO:0000313" key="2">
    <source>
        <dbReference type="EMBL" id="MFC7191890.1"/>
    </source>
</evidence>
<reference evidence="2" key="3">
    <citation type="submission" date="2024-09" db="EMBL/GenBank/DDBJ databases">
        <authorList>
            <person name="Sun Q."/>
        </authorList>
    </citation>
    <scope>NUCLEOTIDE SEQUENCE</scope>
    <source>
        <strain evidence="2">NBRC 107106</strain>
    </source>
</reference>
<dbReference type="GO" id="GO:0006950">
    <property type="term" value="P:response to stress"/>
    <property type="evidence" value="ECO:0007669"/>
    <property type="project" value="UniProtKB-ARBA"/>
</dbReference>
<keyword evidence="4" id="KW-1185">Reference proteome</keyword>
<dbReference type="AlphaFoldDB" id="A0ABD5YWK9"/>
<reference evidence="2" key="1">
    <citation type="journal article" date="2014" name="Int. J. Syst. Evol. Microbiol.">
        <title>Complete genome sequence of Corynebacterium casei LMG S-19264T (=DSM 44701T), isolated from a smear-ripened cheese.</title>
        <authorList>
            <consortium name="US DOE Joint Genome Institute (JGI-PGF)"/>
            <person name="Walter F."/>
            <person name="Albersmeier A."/>
            <person name="Kalinowski J."/>
            <person name="Ruckert C."/>
        </authorList>
    </citation>
    <scope>NUCLEOTIDE SEQUENCE [LARGE SCALE GENOMIC DNA]</scope>
    <source>
        <strain evidence="2">NBRC 107106</strain>
    </source>
</reference>
<dbReference type="Proteomes" id="UP001596417">
    <property type="component" value="Unassembled WGS sequence"/>
</dbReference>
<reference evidence="4" key="2">
    <citation type="journal article" date="2019" name="Int. J. Syst. Evol. Microbiol.">
        <title>The Global Catalogue of Microorganisms (GCM) 10K type strain sequencing project: providing services to taxonomists for standard genome sequencing and annotation.</title>
        <authorList>
            <consortium name="The Broad Institute Genomics Platform"/>
            <consortium name="The Broad Institute Genome Sequencing Center for Infectious Disease"/>
            <person name="Wu L."/>
            <person name="Ma J."/>
        </authorList>
    </citation>
    <scope>NUCLEOTIDE SEQUENCE [LARGE SCALE GENOMIC DNA]</scope>
    <source>
        <strain evidence="4">RDMS1</strain>
    </source>
</reference>
<dbReference type="RefSeq" id="WP_264822349.1">
    <property type="nucleotide sequence ID" value="NZ_CP110249.1"/>
</dbReference>